<gene>
    <name evidence="1" type="ORF">BaRGS_00019786</name>
</gene>
<comment type="caution">
    <text evidence="1">The sequence shown here is derived from an EMBL/GenBank/DDBJ whole genome shotgun (WGS) entry which is preliminary data.</text>
</comment>
<evidence type="ECO:0000313" key="1">
    <source>
        <dbReference type="EMBL" id="KAK7488982.1"/>
    </source>
</evidence>
<reference evidence="1 2" key="1">
    <citation type="journal article" date="2023" name="Sci. Data">
        <title>Genome assembly of the Korean intertidal mud-creeper Batillaria attramentaria.</title>
        <authorList>
            <person name="Patra A.K."/>
            <person name="Ho P.T."/>
            <person name="Jun S."/>
            <person name="Lee S.J."/>
            <person name="Kim Y."/>
            <person name="Won Y.J."/>
        </authorList>
    </citation>
    <scope>NUCLEOTIDE SEQUENCE [LARGE SCALE GENOMIC DNA]</scope>
    <source>
        <strain evidence="1">Wonlab-2016</strain>
    </source>
</reference>
<sequence>TGVRCRKSQKLKGAADSSVKWFLTVALHSFRRVKIGNCRVGTADVRMKGTSWVRLWGFMLDDLCP</sequence>
<accession>A0ABD0KQ34</accession>
<keyword evidence="2" id="KW-1185">Reference proteome</keyword>
<name>A0ABD0KQ34_9CAEN</name>
<dbReference type="Proteomes" id="UP001519460">
    <property type="component" value="Unassembled WGS sequence"/>
</dbReference>
<evidence type="ECO:0000313" key="2">
    <source>
        <dbReference type="Proteomes" id="UP001519460"/>
    </source>
</evidence>
<proteinExistence type="predicted"/>
<organism evidence="1 2">
    <name type="scientific">Batillaria attramentaria</name>
    <dbReference type="NCBI Taxonomy" id="370345"/>
    <lineage>
        <taxon>Eukaryota</taxon>
        <taxon>Metazoa</taxon>
        <taxon>Spiralia</taxon>
        <taxon>Lophotrochozoa</taxon>
        <taxon>Mollusca</taxon>
        <taxon>Gastropoda</taxon>
        <taxon>Caenogastropoda</taxon>
        <taxon>Sorbeoconcha</taxon>
        <taxon>Cerithioidea</taxon>
        <taxon>Batillariidae</taxon>
        <taxon>Batillaria</taxon>
    </lineage>
</organism>
<dbReference type="AlphaFoldDB" id="A0ABD0KQ34"/>
<protein>
    <submittedName>
        <fullName evidence="1">Uncharacterized protein</fullName>
    </submittedName>
</protein>
<feature type="non-terminal residue" evidence="1">
    <location>
        <position position="1"/>
    </location>
</feature>
<dbReference type="EMBL" id="JACVVK020000144">
    <property type="protein sequence ID" value="KAK7488982.1"/>
    <property type="molecule type" value="Genomic_DNA"/>
</dbReference>